<dbReference type="PANTHER" id="PTHR42996">
    <property type="entry name" value="PHOSPHATE-BINDING PROTEIN PSTS"/>
    <property type="match status" value="1"/>
</dbReference>
<keyword evidence="8" id="KW-1185">Reference proteome</keyword>
<feature type="transmembrane region" description="Helical" evidence="5">
    <location>
        <begin position="20"/>
        <end position="39"/>
    </location>
</feature>
<dbReference type="GO" id="GO:0042301">
    <property type="term" value="F:phosphate ion binding"/>
    <property type="evidence" value="ECO:0007669"/>
    <property type="project" value="InterPro"/>
</dbReference>
<keyword evidence="5" id="KW-0812">Transmembrane</keyword>
<name>A0A9X2YUT5_9MYCO</name>
<evidence type="ECO:0000259" key="6">
    <source>
        <dbReference type="Pfam" id="PF12849"/>
    </source>
</evidence>
<dbReference type="RefSeq" id="WP_264015915.1">
    <property type="nucleotide sequence ID" value="NZ_JACKSJ010000251.1"/>
</dbReference>
<reference evidence="7" key="2">
    <citation type="journal article" date="2022" name="BMC Genomics">
        <title>Comparative genome analysis of mycobacteria focusing on tRNA and non-coding RNA.</title>
        <authorList>
            <person name="Behra P.R.K."/>
            <person name="Pettersson B.M.F."/>
            <person name="Ramesh M."/>
            <person name="Das S."/>
            <person name="Dasgupta S."/>
            <person name="Kirsebom L.A."/>
        </authorList>
    </citation>
    <scope>NUCLEOTIDE SEQUENCE</scope>
    <source>
        <strain evidence="7">DSM 44615</strain>
    </source>
</reference>
<dbReference type="EMBL" id="JACKSJ010000251">
    <property type="protein sequence ID" value="MCV7173740.1"/>
    <property type="molecule type" value="Genomic_DNA"/>
</dbReference>
<dbReference type="GO" id="GO:0043190">
    <property type="term" value="C:ATP-binding cassette (ABC) transporter complex"/>
    <property type="evidence" value="ECO:0007669"/>
    <property type="project" value="InterPro"/>
</dbReference>
<dbReference type="SUPFAM" id="SSF53850">
    <property type="entry name" value="Periplasmic binding protein-like II"/>
    <property type="match status" value="1"/>
</dbReference>
<dbReference type="InterPro" id="IPR050962">
    <property type="entry name" value="Phosphate-bind_PstS"/>
</dbReference>
<dbReference type="Gene3D" id="3.40.190.10">
    <property type="entry name" value="Periplasmic binding protein-like II"/>
    <property type="match status" value="2"/>
</dbReference>
<feature type="domain" description="PBP" evidence="6">
    <location>
        <begin position="44"/>
        <end position="346"/>
    </location>
</feature>
<keyword evidence="3 4" id="KW-0592">Phosphate transport</keyword>
<protein>
    <recommendedName>
        <fullName evidence="4">Phosphate-binding protein</fullName>
    </recommendedName>
</protein>
<organism evidence="7 8">
    <name type="scientific">[Mycobacterium] manitobense</name>
    <dbReference type="NCBI Taxonomy" id="190147"/>
    <lineage>
        <taxon>Bacteria</taxon>
        <taxon>Bacillati</taxon>
        <taxon>Actinomycetota</taxon>
        <taxon>Actinomycetes</taxon>
        <taxon>Mycobacteriales</taxon>
        <taxon>Mycobacteriaceae</taxon>
        <taxon>Mycolicibacterium</taxon>
    </lineage>
</organism>
<comment type="similarity">
    <text evidence="1 4">Belongs to the PstS family.</text>
</comment>
<comment type="caution">
    <text evidence="7">The sequence shown here is derived from an EMBL/GenBank/DDBJ whole genome shotgun (WGS) entry which is preliminary data.</text>
</comment>
<reference evidence="7" key="1">
    <citation type="submission" date="2020-07" db="EMBL/GenBank/DDBJ databases">
        <authorList>
            <person name="Pettersson B.M.F."/>
            <person name="Behra P.R.K."/>
            <person name="Ramesh M."/>
            <person name="Das S."/>
            <person name="Dasgupta S."/>
            <person name="Kirsebom L.A."/>
        </authorList>
    </citation>
    <scope>NUCLEOTIDE SEQUENCE</scope>
    <source>
        <strain evidence="7">DSM 44615</strain>
    </source>
</reference>
<sequence length="380" mass="39889">MLGSPDDGVPVLRTPAARWRSIILPVVILLAVGIVALLLTGRGQQTEIQGAGSTLAQPLIERSATAFRDAQAADDPERPGATGNDWVLNGNGIDYEPVGSMGGIQRLSDPEIDFAVSDYPLTADGLKQLAVTQFPIALGAIAVVHNVELPDGRDLRLDADTLAAIYLGEITRWNDRKIAALNPGVPMPDSAVAVVHRSDGSGSTKGFTGYLSAGSPRWQSGPGTGTLVDWPTGTGAERTGGMIEQVRDNAGSIGYVEFGQAQRAGLDVVALANESGNYVRPSADAILAAASSHDWSGKDDYAAALGTSDATSAYPATVGIYVLVKRDPEFQQQTERTLGYLRFLLNDFGSGTEELGYVPMPNAAAVSIENYMAKTVTSDA</sequence>
<dbReference type="PANTHER" id="PTHR42996:SF1">
    <property type="entry name" value="PHOSPHATE-BINDING PROTEIN PSTS"/>
    <property type="match status" value="1"/>
</dbReference>
<evidence type="ECO:0000256" key="1">
    <source>
        <dbReference type="ARBA" id="ARBA00008725"/>
    </source>
</evidence>
<gene>
    <name evidence="7" type="primary">pstS</name>
    <name evidence="7" type="ORF">H7I41_27840</name>
</gene>
<evidence type="ECO:0000256" key="4">
    <source>
        <dbReference type="PIRNR" id="PIRNR002756"/>
    </source>
</evidence>
<evidence type="ECO:0000256" key="5">
    <source>
        <dbReference type="SAM" id="Phobius"/>
    </source>
</evidence>
<evidence type="ECO:0000313" key="8">
    <source>
        <dbReference type="Proteomes" id="UP001140293"/>
    </source>
</evidence>
<keyword evidence="5" id="KW-0472">Membrane</keyword>
<evidence type="ECO:0000313" key="7">
    <source>
        <dbReference type="EMBL" id="MCV7173740.1"/>
    </source>
</evidence>
<dbReference type="Proteomes" id="UP001140293">
    <property type="component" value="Unassembled WGS sequence"/>
</dbReference>
<evidence type="ECO:0000256" key="2">
    <source>
        <dbReference type="ARBA" id="ARBA00022448"/>
    </source>
</evidence>
<keyword evidence="5" id="KW-1133">Transmembrane helix</keyword>
<dbReference type="NCBIfam" id="TIGR00975">
    <property type="entry name" value="3a0107s03"/>
    <property type="match status" value="1"/>
</dbReference>
<dbReference type="InterPro" id="IPR005673">
    <property type="entry name" value="ABC_phos-bd_PstS"/>
</dbReference>
<keyword evidence="2 4" id="KW-0813">Transport</keyword>
<accession>A0A9X2YUT5</accession>
<dbReference type="GO" id="GO:0035435">
    <property type="term" value="P:phosphate ion transmembrane transport"/>
    <property type="evidence" value="ECO:0007669"/>
    <property type="project" value="InterPro"/>
</dbReference>
<evidence type="ECO:0000256" key="3">
    <source>
        <dbReference type="ARBA" id="ARBA00022592"/>
    </source>
</evidence>
<dbReference type="PIRSF" id="PIRSF002756">
    <property type="entry name" value="PstS"/>
    <property type="match status" value="1"/>
</dbReference>
<dbReference type="AlphaFoldDB" id="A0A9X2YUT5"/>
<proteinExistence type="inferred from homology"/>
<dbReference type="CDD" id="cd13565">
    <property type="entry name" value="PBP2_PstS"/>
    <property type="match status" value="1"/>
</dbReference>
<dbReference type="Pfam" id="PF12849">
    <property type="entry name" value="PBP_like_2"/>
    <property type="match status" value="1"/>
</dbReference>
<dbReference type="InterPro" id="IPR024370">
    <property type="entry name" value="PBP_domain"/>
</dbReference>